<reference evidence="2" key="1">
    <citation type="journal article" date="2019" name="Int. J. Syst. Evol. Microbiol.">
        <title>The Global Catalogue of Microorganisms (GCM) 10K type strain sequencing project: providing services to taxonomists for standard genome sequencing and annotation.</title>
        <authorList>
            <consortium name="The Broad Institute Genomics Platform"/>
            <consortium name="The Broad Institute Genome Sequencing Center for Infectious Disease"/>
            <person name="Wu L."/>
            <person name="Ma J."/>
        </authorList>
    </citation>
    <scope>NUCLEOTIDE SEQUENCE [LARGE SCALE GENOMIC DNA]</scope>
    <source>
        <strain evidence="2">CCUG 60022</strain>
    </source>
</reference>
<protein>
    <submittedName>
        <fullName evidence="1">Uncharacterized protein</fullName>
    </submittedName>
</protein>
<organism evidence="1 2">
    <name type="scientific">Lutibacter aestuarii</name>
    <dbReference type="NCBI Taxonomy" id="861111"/>
    <lineage>
        <taxon>Bacteria</taxon>
        <taxon>Pseudomonadati</taxon>
        <taxon>Bacteroidota</taxon>
        <taxon>Flavobacteriia</taxon>
        <taxon>Flavobacteriales</taxon>
        <taxon>Flavobacteriaceae</taxon>
        <taxon>Lutibacter</taxon>
    </lineage>
</organism>
<accession>A0ABW2ZCC5</accession>
<evidence type="ECO:0000313" key="2">
    <source>
        <dbReference type="Proteomes" id="UP001597032"/>
    </source>
</evidence>
<dbReference type="Proteomes" id="UP001597032">
    <property type="component" value="Unassembled WGS sequence"/>
</dbReference>
<keyword evidence="2" id="KW-1185">Reference proteome</keyword>
<gene>
    <name evidence="1" type="ORF">ACFQZW_12990</name>
</gene>
<comment type="caution">
    <text evidence="1">The sequence shown here is derived from an EMBL/GenBank/DDBJ whole genome shotgun (WGS) entry which is preliminary data.</text>
</comment>
<dbReference type="RefSeq" id="WP_386783561.1">
    <property type="nucleotide sequence ID" value="NZ_JBHTIC010000020.1"/>
</dbReference>
<sequence>MQKTPLQKANDKEYLKLATEFNLLKKLVTVKGFHNEWFNSLPKFKTREEAFDYLNETYYQLVGVQRYSSYKAFQNVNRKLRKNEM</sequence>
<name>A0ABW2ZCC5_9FLAO</name>
<dbReference type="EMBL" id="JBHTIC010000020">
    <property type="protein sequence ID" value="MFD0763000.1"/>
    <property type="molecule type" value="Genomic_DNA"/>
</dbReference>
<evidence type="ECO:0000313" key="1">
    <source>
        <dbReference type="EMBL" id="MFD0763000.1"/>
    </source>
</evidence>
<proteinExistence type="predicted"/>